<dbReference type="STRING" id="1332080.ATN00_04805"/>
<feature type="domain" description="TonB-dependent receptor plug" evidence="14">
    <location>
        <begin position="35"/>
        <end position="145"/>
    </location>
</feature>
<dbReference type="InterPro" id="IPR036942">
    <property type="entry name" value="Beta-barrel_TonB_sf"/>
</dbReference>
<keyword evidence="2 11" id="KW-0813">Transport</keyword>
<evidence type="ECO:0000256" key="2">
    <source>
        <dbReference type="ARBA" id="ARBA00022448"/>
    </source>
</evidence>
<accession>A0A0S3EWB8</accession>
<dbReference type="GO" id="GO:0006826">
    <property type="term" value="P:iron ion transport"/>
    <property type="evidence" value="ECO:0007669"/>
    <property type="project" value="UniProtKB-KW"/>
</dbReference>
<evidence type="ECO:0000313" key="15">
    <source>
        <dbReference type="EMBL" id="ALR19729.1"/>
    </source>
</evidence>
<dbReference type="PROSITE" id="PS52016">
    <property type="entry name" value="TONB_DEPENDENT_REC_3"/>
    <property type="match status" value="1"/>
</dbReference>
<comment type="subcellular location">
    <subcellularLocation>
        <location evidence="1 11">Cell outer membrane</location>
        <topology evidence="1 11">Multi-pass membrane protein</topology>
    </subcellularLocation>
</comment>
<keyword evidence="5 11" id="KW-0812">Transmembrane</keyword>
<evidence type="ECO:0000256" key="4">
    <source>
        <dbReference type="ARBA" id="ARBA00022496"/>
    </source>
</evidence>
<dbReference type="InterPro" id="IPR039426">
    <property type="entry name" value="TonB-dep_rcpt-like"/>
</dbReference>
<dbReference type="AlphaFoldDB" id="A0A0S3EWB8"/>
<dbReference type="Gene3D" id="2.40.170.20">
    <property type="entry name" value="TonB-dependent receptor, beta-barrel domain"/>
    <property type="match status" value="2"/>
</dbReference>
<evidence type="ECO:0000256" key="1">
    <source>
        <dbReference type="ARBA" id="ARBA00004571"/>
    </source>
</evidence>
<evidence type="ECO:0000256" key="10">
    <source>
        <dbReference type="ARBA" id="ARBA00023237"/>
    </source>
</evidence>
<dbReference type="PANTHER" id="PTHR32552:SF81">
    <property type="entry name" value="TONB-DEPENDENT OUTER MEMBRANE RECEPTOR"/>
    <property type="match status" value="1"/>
</dbReference>
<keyword evidence="4" id="KW-0410">Iron transport</keyword>
<sequence>MPAFGQDGATAASQHSGSTQLEDIVVTARRTSEALQTTPVAVTAFSNEALVERQVVQATDLQRAAPAVSVGTGGTGPSSILYISIRGQAQNSPNSFSDNAVGIYIDGVYLGRAIGANVGFLDLSSAEVLRGPQGTLFGRNTTGGALNVTTNAPTDKFEGYMKVGYGNYDANLFEGVLNLPLNPTLAARFAGRYEDHKGYYPAPYLKNALGSLDASYLARGSLKWEPDNLPVTWTVSGDYTEQHGSGPAFIVAGLNPASPVAYYYGLAQHQQANPGLIGVEPDAILSGALGFPVPSSDVRKFIPQGLEGPFTQFGNPAFPNFGGLLSNNPNTSYQYNAFGNPKLDQLGVLGDGTKGWSGTSNLVVDLGNLSIKSITGYRKSRSFNVFNLSALPTAAGAGYSVYRNRQFSQELQLSGDFGALHFITGLYYFREHGTESTEADTFEYTPIGSPVFNNANYVQSSKGAFFQANYNFTDALRVTGGIRYTWDTRHINRHNTNTWKVAPEFQTCVVGPNAGIPNTGDDCNNPETVKFNYPAWTAGIDYRLSPDVFVYAKTSGASMSGGYNSRPVPPPYSTSFKPEDVRDVEVGFKGEFLDRHLRTNLAAFYSWQSSVQRIVNAVVCEGTPPQCASTQFVNNAGKVHTYGLEAEATLLPWEGMRIESSFAYLHARYVSGSRFENQLVGGAVVSVDRSGEPVPYSPKWTANLGLTQDFDVGKDRLTLHGDYSYISSRQFDFFTTGDPAQAAAVAIANDASRIRGYGLFNAVVTYAVTDPKMEISVWAKNLTDKANFTNVFNSYTGIGVTAQNPGPPRTYGFTLTYHWGE</sequence>
<proteinExistence type="inferred from homology"/>
<comment type="similarity">
    <text evidence="11 12">Belongs to the TonB-dependent receptor family.</text>
</comment>
<keyword evidence="3 11" id="KW-1134">Transmembrane beta strand</keyword>
<gene>
    <name evidence="15" type="ORF">ATN00_04805</name>
</gene>
<feature type="domain" description="TonB-dependent receptor-like beta-barrel" evidence="13">
    <location>
        <begin position="321"/>
        <end position="782"/>
    </location>
</feature>
<keyword evidence="8 12" id="KW-0798">TonB box</keyword>
<evidence type="ECO:0000259" key="13">
    <source>
        <dbReference type="Pfam" id="PF00593"/>
    </source>
</evidence>
<dbReference type="Pfam" id="PF07715">
    <property type="entry name" value="Plug"/>
    <property type="match status" value="1"/>
</dbReference>
<evidence type="ECO:0000259" key="14">
    <source>
        <dbReference type="Pfam" id="PF07715"/>
    </source>
</evidence>
<dbReference type="Pfam" id="PF00593">
    <property type="entry name" value="TonB_dep_Rec_b-barrel"/>
    <property type="match status" value="1"/>
</dbReference>
<dbReference type="KEGG" id="sbd:ATN00_04805"/>
<dbReference type="SUPFAM" id="SSF56935">
    <property type="entry name" value="Porins"/>
    <property type="match status" value="1"/>
</dbReference>
<evidence type="ECO:0000256" key="6">
    <source>
        <dbReference type="ARBA" id="ARBA00023004"/>
    </source>
</evidence>
<evidence type="ECO:0008006" key="17">
    <source>
        <dbReference type="Google" id="ProtNLM"/>
    </source>
</evidence>
<dbReference type="EMBL" id="CP013264">
    <property type="protein sequence ID" value="ALR19729.1"/>
    <property type="molecule type" value="Genomic_DNA"/>
</dbReference>
<dbReference type="PANTHER" id="PTHR32552">
    <property type="entry name" value="FERRICHROME IRON RECEPTOR-RELATED"/>
    <property type="match status" value="1"/>
</dbReference>
<protein>
    <recommendedName>
        <fullName evidence="17">TonB-dependent receptor</fullName>
    </recommendedName>
</protein>
<organism evidence="15 16">
    <name type="scientific">Sphingobium baderi</name>
    <dbReference type="NCBI Taxonomy" id="1332080"/>
    <lineage>
        <taxon>Bacteria</taxon>
        <taxon>Pseudomonadati</taxon>
        <taxon>Pseudomonadota</taxon>
        <taxon>Alphaproteobacteria</taxon>
        <taxon>Sphingomonadales</taxon>
        <taxon>Sphingomonadaceae</taxon>
        <taxon>Sphingobium</taxon>
    </lineage>
</organism>
<keyword evidence="9 11" id="KW-0472">Membrane</keyword>
<dbReference type="Proteomes" id="UP000056968">
    <property type="component" value="Chromosome"/>
</dbReference>
<evidence type="ECO:0000256" key="11">
    <source>
        <dbReference type="PROSITE-ProRule" id="PRU01360"/>
    </source>
</evidence>
<keyword evidence="10 11" id="KW-0998">Cell outer membrane</keyword>
<dbReference type="InterPro" id="IPR000531">
    <property type="entry name" value="Beta-barrel_TonB"/>
</dbReference>
<evidence type="ECO:0000256" key="5">
    <source>
        <dbReference type="ARBA" id="ARBA00022692"/>
    </source>
</evidence>
<evidence type="ECO:0000313" key="16">
    <source>
        <dbReference type="Proteomes" id="UP000056968"/>
    </source>
</evidence>
<dbReference type="GO" id="GO:0009279">
    <property type="term" value="C:cell outer membrane"/>
    <property type="evidence" value="ECO:0007669"/>
    <property type="project" value="UniProtKB-SubCell"/>
</dbReference>
<evidence type="ECO:0000256" key="12">
    <source>
        <dbReference type="RuleBase" id="RU003357"/>
    </source>
</evidence>
<keyword evidence="6" id="KW-0408">Iron</keyword>
<evidence type="ECO:0000256" key="9">
    <source>
        <dbReference type="ARBA" id="ARBA00023136"/>
    </source>
</evidence>
<dbReference type="InterPro" id="IPR012910">
    <property type="entry name" value="Plug_dom"/>
</dbReference>
<keyword evidence="16" id="KW-1185">Reference proteome</keyword>
<name>A0A0S3EWB8_9SPHN</name>
<reference evidence="15 16" key="1">
    <citation type="submission" date="2015-11" db="EMBL/GenBank/DDBJ databases">
        <title>A Two-component Flavoprotein Monooxygenase System MeaXY Responsible for para-Hydroxylation of 2-Methyl-6-ethylaniline and 2,6-Diethylaniline in Sphingobium baderi DE-13.</title>
        <authorList>
            <person name="Cheng M."/>
            <person name="Meng Q."/>
            <person name="Yang Y."/>
            <person name="Chu C."/>
            <person name="Yan X."/>
            <person name="He J."/>
            <person name="Li S."/>
        </authorList>
    </citation>
    <scope>NUCLEOTIDE SEQUENCE [LARGE SCALE GENOMIC DNA]</scope>
    <source>
        <strain evidence="15 16">DE-13</strain>
    </source>
</reference>
<evidence type="ECO:0000256" key="7">
    <source>
        <dbReference type="ARBA" id="ARBA00023065"/>
    </source>
</evidence>
<evidence type="ECO:0000256" key="3">
    <source>
        <dbReference type="ARBA" id="ARBA00022452"/>
    </source>
</evidence>
<keyword evidence="7" id="KW-0406">Ion transport</keyword>
<evidence type="ECO:0000256" key="8">
    <source>
        <dbReference type="ARBA" id="ARBA00023077"/>
    </source>
</evidence>